<gene>
    <name evidence="3" type="ORF">Poly21_23980</name>
</gene>
<feature type="region of interest" description="Disordered" evidence="1">
    <location>
        <begin position="1"/>
        <end position="32"/>
    </location>
</feature>
<dbReference type="InterPro" id="IPR002048">
    <property type="entry name" value="EF_hand_dom"/>
</dbReference>
<dbReference type="PROSITE" id="PS50222">
    <property type="entry name" value="EF_HAND_2"/>
    <property type="match status" value="1"/>
</dbReference>
<dbReference type="Pfam" id="PF00404">
    <property type="entry name" value="Dockerin_1"/>
    <property type="match status" value="1"/>
</dbReference>
<dbReference type="GO" id="GO:0000272">
    <property type="term" value="P:polysaccharide catabolic process"/>
    <property type="evidence" value="ECO:0007669"/>
    <property type="project" value="InterPro"/>
</dbReference>
<dbReference type="InterPro" id="IPR013783">
    <property type="entry name" value="Ig-like_fold"/>
</dbReference>
<accession>A0A5C6BT82</accession>
<dbReference type="EMBL" id="SJPU01000002">
    <property type="protein sequence ID" value="TWU15205.1"/>
    <property type="molecule type" value="Genomic_DNA"/>
</dbReference>
<dbReference type="OrthoDB" id="220328at2"/>
<dbReference type="PANTHER" id="PTHR34720">
    <property type="entry name" value="MICROCYSTIN DEPENDENT PROTEIN"/>
    <property type="match status" value="1"/>
</dbReference>
<dbReference type="Proteomes" id="UP000319908">
    <property type="component" value="Unassembled WGS sequence"/>
</dbReference>
<dbReference type="NCBIfam" id="NF012211">
    <property type="entry name" value="tand_rpt_95"/>
    <property type="match status" value="5"/>
</dbReference>
<keyword evidence="4" id="KW-1185">Reference proteome</keyword>
<evidence type="ECO:0000313" key="3">
    <source>
        <dbReference type="EMBL" id="TWU15205.1"/>
    </source>
</evidence>
<dbReference type="Pfam" id="PF17963">
    <property type="entry name" value="Big_9"/>
    <property type="match status" value="6"/>
</dbReference>
<dbReference type="InterPro" id="IPR002105">
    <property type="entry name" value="Dockerin_1_rpt"/>
</dbReference>
<reference evidence="3 4" key="1">
    <citation type="journal article" date="2020" name="Antonie Van Leeuwenhoek">
        <title>Rhodopirellula heiligendammensis sp. nov., Rhodopirellula pilleata sp. nov., and Rhodopirellula solitaria sp. nov. isolated from natural or artificial marine surfaces in Northern Germany and California, USA, and emended description of the genus Rhodopirellula.</title>
        <authorList>
            <person name="Kallscheuer N."/>
            <person name="Wiegand S."/>
            <person name="Jogler M."/>
            <person name="Boedeker C."/>
            <person name="Peeters S.H."/>
            <person name="Rast P."/>
            <person name="Heuer A."/>
            <person name="Jetten M.S.M."/>
            <person name="Rohde M."/>
            <person name="Jogler C."/>
        </authorList>
    </citation>
    <scope>NUCLEOTIDE SEQUENCE [LARGE SCALE GENOMIC DNA]</scope>
    <source>
        <strain evidence="3 4">Poly21</strain>
    </source>
</reference>
<evidence type="ECO:0000256" key="1">
    <source>
        <dbReference type="SAM" id="MobiDB-lite"/>
    </source>
</evidence>
<dbReference type="RefSeq" id="WP_146407135.1">
    <property type="nucleotide sequence ID" value="NZ_SJPU01000002.1"/>
</dbReference>
<name>A0A5C6BT82_9BACT</name>
<dbReference type="Gene3D" id="2.60.40.2810">
    <property type="match status" value="2"/>
</dbReference>
<dbReference type="Gene3D" id="1.10.1330.10">
    <property type="entry name" value="Dockerin domain"/>
    <property type="match status" value="1"/>
</dbReference>
<protein>
    <submittedName>
        <fullName evidence="3">Dockerin type I repeat protein</fullName>
    </submittedName>
</protein>
<dbReference type="SUPFAM" id="SSF63446">
    <property type="entry name" value="Type I dockerin domain"/>
    <property type="match status" value="1"/>
</dbReference>
<dbReference type="GO" id="GO:0005509">
    <property type="term" value="F:calcium ion binding"/>
    <property type="evidence" value="ECO:0007669"/>
    <property type="project" value="InterPro"/>
</dbReference>
<proteinExistence type="predicted"/>
<dbReference type="PANTHER" id="PTHR34720:SF9">
    <property type="entry name" value="BLR4714 PROTEIN"/>
    <property type="match status" value="1"/>
</dbReference>
<dbReference type="SUPFAM" id="SSF117074">
    <property type="entry name" value="Hypothetical protein PA1324"/>
    <property type="match status" value="1"/>
</dbReference>
<organism evidence="3 4">
    <name type="scientific">Allorhodopirellula heiligendammensis</name>
    <dbReference type="NCBI Taxonomy" id="2714739"/>
    <lineage>
        <taxon>Bacteria</taxon>
        <taxon>Pseudomonadati</taxon>
        <taxon>Planctomycetota</taxon>
        <taxon>Planctomycetia</taxon>
        <taxon>Pirellulales</taxon>
        <taxon>Pirellulaceae</taxon>
        <taxon>Allorhodopirellula</taxon>
    </lineage>
</organism>
<evidence type="ECO:0000259" key="2">
    <source>
        <dbReference type="PROSITE" id="PS50222"/>
    </source>
</evidence>
<feature type="domain" description="EF-hand" evidence="2">
    <location>
        <begin position="63"/>
        <end position="98"/>
    </location>
</feature>
<dbReference type="GO" id="GO:0004553">
    <property type="term" value="F:hydrolase activity, hydrolyzing O-glycosyl compounds"/>
    <property type="evidence" value="ECO:0007669"/>
    <property type="project" value="InterPro"/>
</dbReference>
<dbReference type="Gene3D" id="2.60.40.10">
    <property type="entry name" value="Immunoglobulins"/>
    <property type="match status" value="1"/>
</dbReference>
<evidence type="ECO:0000313" key="4">
    <source>
        <dbReference type="Proteomes" id="UP000319908"/>
    </source>
</evidence>
<dbReference type="Gene3D" id="2.60.40.3440">
    <property type="match status" value="4"/>
</dbReference>
<dbReference type="InterPro" id="IPR036439">
    <property type="entry name" value="Dockerin_dom_sf"/>
</dbReference>
<comment type="caution">
    <text evidence="3">The sequence shown here is derived from an EMBL/GenBank/DDBJ whole genome shotgun (WGS) entry which is preliminary data.</text>
</comment>
<sequence length="1545" mass="160162">MNNLRHLLRRVQPTKSRRASEDRSRGPLSNNRRLLTETLEKRQLFAGDLGSGLDAAPPVEDVDDYAVAHNYWNKFDVNNDGQVTALDALRVINFMNESAEGEPSAAMLMGVGFVDVNADHQVSALDSLQVINQLNGPAGAPDYDVRFELTPRNLDDSVIAQDGTYTTSTGATGVRYTVDNGDIFKLEVAVQDDRGRSSSFGVFQAVTNILVSETGVLVPAVGEIQGFDFDRSILDNTSTPNSTIEFFFADNPSDVVSASLADFLGNSDAATEQFISDAIVQLSSDAGELNITAADIDVSAGTESPTSPYSVRIEYNGLDLANVDVPRFETRLVINSVDQAVPTIEQNVILPDGSFNPITLISRYETFMRNDGRNVPPNPTVNDGLGPLIYGQNRNTGSFDIDVGGNGTDVFDEVGTLGPIGKLTDTISNFDYTTAYDAFSIPVRAVKVATNVGVRLDKVEPRVGFEGVLVYGTDNGKEAVPPDRIHLDERSEFQLNVVGEDTGELTANNATLPVTEDSAGVTVQLQVTGALPGETITYDVPARQGALGTATIDAGGVMTYVPDANKFGTDLVVYTASTTSGGTATATVTVNIAAVNDPPIANDDPSSGTLSVDVGSSILIPVLANDDAGGDNSEPLSELTITPGSLAPTLGTIAIVGDEIRYTPNAGAASGTDTFTYTITDTGGLSDSATVTVSVVNNATGISAADKNITIAEDNGGEITSEVLIADLSADNLISVNSGSTNISLDSATAPTGRGTVRIDGDQIFYTPAQNDNGPVSITYTASNDAGSDSGTIFVTITPVNDNPIAPPLSFDVNEMATRTINVLQPGSGQTGPSDVETPTADLIVSLPAQTFSPLGTVSIVNNQIVVTSLGTAAQGDFDFQYRVTDADGGVSQNGVITINIVDVLGPPVAADSSVPAVNEDSGNVTVDLSALTTSEAGSVVYTVDTQASNLGVATISGSNLVLALTQDANGTGTVVYRATDAAGSDTGTLTFTVNAVNDAPVLGDLSRTVAENGSVDIDVAGAATDIDSTNLTAAVVTNPTNGTAVLLANGLIRYTPNTGYSGADSFRVSVSDGIAPAVEATVSIDVTDVVAPPVAADGSFPVAEDEVASYDLKQLVTTDPGAPATITLVGTASHGTATLLNGVLTYRPAANYFGTDSITYRATNSAGSDTGVVSITVTAVNDAPIANDDLGIVVVKNTAKQINVLANDTPNPGSETDTITVTIAAGDEPAHGTVTVTNNVVTYTPDTDYLGTDSFVYTLSDGQGGSDTATVSLTVNDNVVVGTEVTGQLFLDSISNIHDVAVNGAAPIHSGAYEAGETTLVGARVHLVGVGGAAGSSLTVVTDREGRYSFENVPAGSYEIRFELAPGMEIAGEGSDGVIPITVPDAGGSENPTPVNADFVIEDLGSQYYAGRNVLSTDPSREGLPPTVTVGETSSFFYSPASDSTLVQKAVLVGRDFGDAKYVELLLNENRDQALLVIVDSDLNAQSASVDADHLVVLDDGSGVRVDLYGGTNDFIFTDVDEMSDLTSLYPEYQDAIDELFNSF</sequence>